<dbReference type="PANTHER" id="PTHR44943">
    <property type="entry name" value="CELLULOSE SYNTHASE OPERON PROTEIN C"/>
    <property type="match status" value="1"/>
</dbReference>
<reference evidence="5" key="1">
    <citation type="submission" date="2020-12" db="EMBL/GenBank/DDBJ databases">
        <title>Metabolic potential, ecology and presence of endohyphal bacteria is reflected in genomic diversity of Mucoromycotina.</title>
        <authorList>
            <person name="Muszewska A."/>
            <person name="Okrasinska A."/>
            <person name="Steczkiewicz K."/>
            <person name="Drgas O."/>
            <person name="Orlowska M."/>
            <person name="Perlinska-Lenart U."/>
            <person name="Aleksandrzak-Piekarczyk T."/>
            <person name="Szatraj K."/>
            <person name="Zielenkiewicz U."/>
            <person name="Pilsyk S."/>
            <person name="Malc E."/>
            <person name="Mieczkowski P."/>
            <person name="Kruszewska J.S."/>
            <person name="Biernat P."/>
            <person name="Pawlowska J."/>
        </authorList>
    </citation>
    <scope>NUCLEOTIDE SEQUENCE</scope>
    <source>
        <strain evidence="5">WA0000051536</strain>
    </source>
</reference>
<dbReference type="SMART" id="SM00028">
    <property type="entry name" value="TPR"/>
    <property type="match status" value="2"/>
</dbReference>
<sequence>MTEDTSRHYRRITKTSSASPVQHNELTIDDSFESSIDQFLGLVPVKHLVDSVRQSCQRHIDQRKRSLAQKRKIPTKSLVSKPNTVADLPIVSLPFRFSPPTSLPPARQKAYHNILNDDTQQMTNPHQYLYWASLFDVHPMMAKARSLLGDVTQDAWRRSMVKSGIAGEDVKPARELENYLVLRQMQNEAYAKSAVAEGVKLYNENQFKDALDYYKRAVNMDPKCAEAWYRASQVFLQRKNNEEAIRNLERAIRLQPEYTEAQTLLQSLQNTKKELDNTDLIIDTDDAIKEYEERQKEPKEKEHKKKRRRDDDRSKRSRHRSRSRSPRRRRSSSRDRRHRSHRKRRDSDSEDDDRERRHRRRHSRTSRKRSNSRRRTSSR</sequence>
<evidence type="ECO:0000256" key="3">
    <source>
        <dbReference type="PROSITE-ProRule" id="PRU00339"/>
    </source>
</evidence>
<dbReference type="OrthoDB" id="1914839at2759"/>
<dbReference type="PROSITE" id="PS50293">
    <property type="entry name" value="TPR_REGION"/>
    <property type="match status" value="1"/>
</dbReference>
<feature type="region of interest" description="Disordered" evidence="4">
    <location>
        <begin position="291"/>
        <end position="379"/>
    </location>
</feature>
<name>A0A8H7Q6A0_9FUNG</name>
<dbReference type="Proteomes" id="UP000612746">
    <property type="component" value="Unassembled WGS sequence"/>
</dbReference>
<feature type="repeat" description="TPR" evidence="3">
    <location>
        <begin position="191"/>
        <end position="224"/>
    </location>
</feature>
<feature type="repeat" description="TPR" evidence="3">
    <location>
        <begin position="225"/>
        <end position="258"/>
    </location>
</feature>
<accession>A0A8H7Q6A0</accession>
<dbReference type="Pfam" id="PF13432">
    <property type="entry name" value="TPR_16"/>
    <property type="match status" value="1"/>
</dbReference>
<keyword evidence="6" id="KW-1185">Reference proteome</keyword>
<proteinExistence type="predicted"/>
<evidence type="ECO:0000256" key="1">
    <source>
        <dbReference type="ARBA" id="ARBA00022737"/>
    </source>
</evidence>
<organism evidence="5 6">
    <name type="scientific">Umbelopsis vinacea</name>
    <dbReference type="NCBI Taxonomy" id="44442"/>
    <lineage>
        <taxon>Eukaryota</taxon>
        <taxon>Fungi</taxon>
        <taxon>Fungi incertae sedis</taxon>
        <taxon>Mucoromycota</taxon>
        <taxon>Mucoromycotina</taxon>
        <taxon>Umbelopsidomycetes</taxon>
        <taxon>Umbelopsidales</taxon>
        <taxon>Umbelopsidaceae</taxon>
        <taxon>Umbelopsis</taxon>
    </lineage>
</organism>
<dbReference type="EMBL" id="JAEPRA010000004">
    <property type="protein sequence ID" value="KAG2186752.1"/>
    <property type="molecule type" value="Genomic_DNA"/>
</dbReference>
<evidence type="ECO:0000313" key="6">
    <source>
        <dbReference type="Proteomes" id="UP000612746"/>
    </source>
</evidence>
<dbReference type="InterPro" id="IPR019734">
    <property type="entry name" value="TPR_rpt"/>
</dbReference>
<dbReference type="InterPro" id="IPR011990">
    <property type="entry name" value="TPR-like_helical_dom_sf"/>
</dbReference>
<keyword evidence="1" id="KW-0677">Repeat</keyword>
<feature type="compositionally biased region" description="Basic residues" evidence="4">
    <location>
        <begin position="356"/>
        <end position="379"/>
    </location>
</feature>
<feature type="compositionally biased region" description="Basic residues" evidence="4">
    <location>
        <begin position="315"/>
        <end position="344"/>
    </location>
</feature>
<dbReference type="Gene3D" id="1.25.40.10">
    <property type="entry name" value="Tetratricopeptide repeat domain"/>
    <property type="match status" value="1"/>
</dbReference>
<dbReference type="SUPFAM" id="SSF48452">
    <property type="entry name" value="TPR-like"/>
    <property type="match status" value="1"/>
</dbReference>
<evidence type="ECO:0000256" key="2">
    <source>
        <dbReference type="ARBA" id="ARBA00022803"/>
    </source>
</evidence>
<comment type="caution">
    <text evidence="5">The sequence shown here is derived from an EMBL/GenBank/DDBJ whole genome shotgun (WGS) entry which is preliminary data.</text>
</comment>
<protein>
    <submittedName>
        <fullName evidence="5">Uncharacterized protein</fullName>
    </submittedName>
</protein>
<dbReference type="PANTHER" id="PTHR44943:SF8">
    <property type="entry name" value="TPR REPEAT-CONTAINING PROTEIN MJ0263"/>
    <property type="match status" value="1"/>
</dbReference>
<gene>
    <name evidence="5" type="ORF">INT44_002978</name>
</gene>
<evidence type="ECO:0000313" key="5">
    <source>
        <dbReference type="EMBL" id="KAG2186752.1"/>
    </source>
</evidence>
<evidence type="ECO:0000256" key="4">
    <source>
        <dbReference type="SAM" id="MobiDB-lite"/>
    </source>
</evidence>
<feature type="compositionally biased region" description="Basic and acidic residues" evidence="4">
    <location>
        <begin position="291"/>
        <end position="301"/>
    </location>
</feature>
<dbReference type="PROSITE" id="PS50005">
    <property type="entry name" value="TPR"/>
    <property type="match status" value="2"/>
</dbReference>
<dbReference type="AlphaFoldDB" id="A0A8H7Q6A0"/>
<dbReference type="InterPro" id="IPR051685">
    <property type="entry name" value="Ycf3/AcsC/BcsC/TPR_MFPF"/>
</dbReference>
<keyword evidence="2 3" id="KW-0802">TPR repeat</keyword>